<dbReference type="InterPro" id="IPR008966">
    <property type="entry name" value="Adhesion_dom_sf"/>
</dbReference>
<dbReference type="InterPro" id="IPR050263">
    <property type="entry name" value="Bact_Fimbrial_Adh_Pro"/>
</dbReference>
<dbReference type="GO" id="GO:0009289">
    <property type="term" value="C:pilus"/>
    <property type="evidence" value="ECO:0007669"/>
    <property type="project" value="InterPro"/>
</dbReference>
<feature type="signal peptide" evidence="1">
    <location>
        <begin position="1"/>
        <end position="22"/>
    </location>
</feature>
<accession>A0A093RSW2</accession>
<dbReference type="Gene3D" id="2.60.40.1090">
    <property type="entry name" value="Fimbrial-type adhesion domain"/>
    <property type="match status" value="1"/>
</dbReference>
<proteinExistence type="predicted"/>
<dbReference type="Proteomes" id="UP000032874">
    <property type="component" value="Unassembled WGS sequence"/>
</dbReference>
<dbReference type="STRING" id="55207.KP22_08555"/>
<dbReference type="EMBL" id="JQHM01000002">
    <property type="protein sequence ID" value="KFX05900.1"/>
    <property type="molecule type" value="Genomic_DNA"/>
</dbReference>
<name>A0A093RSW2_9GAMM</name>
<dbReference type="InterPro" id="IPR036937">
    <property type="entry name" value="Adhesion_dom_fimbrial_sf"/>
</dbReference>
<dbReference type="SUPFAM" id="SSF49401">
    <property type="entry name" value="Bacterial adhesins"/>
    <property type="match status" value="1"/>
</dbReference>
<dbReference type="AlphaFoldDB" id="A0A093RSW2"/>
<dbReference type="OrthoDB" id="6522787at2"/>
<comment type="caution">
    <text evidence="3">The sequence shown here is derived from an EMBL/GenBank/DDBJ whole genome shotgun (WGS) entry which is preliminary data.</text>
</comment>
<protein>
    <submittedName>
        <fullName evidence="3">Fimbriae major subunit protein</fullName>
    </submittedName>
</protein>
<feature type="domain" description="Fimbrial-type adhesion" evidence="2">
    <location>
        <begin position="31"/>
        <end position="182"/>
    </location>
</feature>
<gene>
    <name evidence="4" type="ORF">JV35_10565</name>
    <name evidence="3" type="ORF">KP22_08555</name>
</gene>
<evidence type="ECO:0000313" key="5">
    <source>
        <dbReference type="Proteomes" id="UP000032869"/>
    </source>
</evidence>
<evidence type="ECO:0000256" key="1">
    <source>
        <dbReference type="SAM" id="SignalP"/>
    </source>
</evidence>
<keyword evidence="1" id="KW-0732">Signal</keyword>
<dbReference type="PANTHER" id="PTHR33420">
    <property type="entry name" value="FIMBRIAL SUBUNIT ELFA-RELATED"/>
    <property type="match status" value="1"/>
</dbReference>
<evidence type="ECO:0000259" key="2">
    <source>
        <dbReference type="Pfam" id="PF00419"/>
    </source>
</evidence>
<keyword evidence="5" id="KW-1185">Reference proteome</keyword>
<evidence type="ECO:0000313" key="4">
    <source>
        <dbReference type="EMBL" id="KFX20533.1"/>
    </source>
</evidence>
<dbReference type="GO" id="GO:0043709">
    <property type="term" value="P:cell adhesion involved in single-species biofilm formation"/>
    <property type="evidence" value="ECO:0007669"/>
    <property type="project" value="TreeGrafter"/>
</dbReference>
<dbReference type="InterPro" id="IPR000259">
    <property type="entry name" value="Adhesion_dom_fimbrial"/>
</dbReference>
<evidence type="ECO:0000313" key="3">
    <source>
        <dbReference type="EMBL" id="KFX05900.1"/>
    </source>
</evidence>
<sequence length="182" mass="18805">MKLSKITLASLISVIFSVGAHAADSHNGSVTFKGKIIDTPCSVSQEDLHQTIEFGEISKTVLENGGTSEIKPFDITLKDCSLDTATSAKIVFSGGVASGTNNELLALNGSATGAGIAVERVGEKIKFDGTTPAVPATPLANGDNTFSFTSYIAKLPTPQEGESPVITTGSFASTANFVVSYQ</sequence>
<feature type="chain" id="PRO_5001887781" evidence="1">
    <location>
        <begin position="23"/>
        <end position="182"/>
    </location>
</feature>
<dbReference type="eggNOG" id="COG3539">
    <property type="taxonomic scope" value="Bacteria"/>
</dbReference>
<dbReference type="PANTHER" id="PTHR33420:SF26">
    <property type="entry name" value="FIMBRIAL SUBUNIT"/>
    <property type="match status" value="1"/>
</dbReference>
<evidence type="ECO:0000313" key="6">
    <source>
        <dbReference type="Proteomes" id="UP000032874"/>
    </source>
</evidence>
<reference evidence="5 6" key="1">
    <citation type="submission" date="2014-08" db="EMBL/GenBank/DDBJ databases">
        <title>Genome sequences of NCPPB Pectobacterium isolates.</title>
        <authorList>
            <person name="Glover R.H."/>
            <person name="Sapp M."/>
            <person name="Elphinstone J."/>
        </authorList>
    </citation>
    <scope>NUCLEOTIDE SEQUENCE [LARGE SCALE GENOMIC DNA]</scope>
    <source>
        <strain evidence="4 5">NCPPB 2793</strain>
        <strain evidence="3 6">NCPPB 2795</strain>
    </source>
</reference>
<dbReference type="Pfam" id="PF00419">
    <property type="entry name" value="Fimbrial"/>
    <property type="match status" value="1"/>
</dbReference>
<dbReference type="RefSeq" id="WP_039303823.1">
    <property type="nucleotide sequence ID" value="NZ_JAODTE010000006.1"/>
</dbReference>
<dbReference type="EMBL" id="JQHL01000003">
    <property type="protein sequence ID" value="KFX20533.1"/>
    <property type="molecule type" value="Genomic_DNA"/>
</dbReference>
<dbReference type="Proteomes" id="UP000032869">
    <property type="component" value="Unassembled WGS sequence"/>
</dbReference>
<organism evidence="3 6">
    <name type="scientific">Pectobacterium betavasculorum</name>
    <dbReference type="NCBI Taxonomy" id="55207"/>
    <lineage>
        <taxon>Bacteria</taxon>
        <taxon>Pseudomonadati</taxon>
        <taxon>Pseudomonadota</taxon>
        <taxon>Gammaproteobacteria</taxon>
        <taxon>Enterobacterales</taxon>
        <taxon>Pectobacteriaceae</taxon>
        <taxon>Pectobacterium</taxon>
    </lineage>
</organism>